<accession>A0ABV8PUS5</accession>
<protein>
    <submittedName>
        <fullName evidence="2">Rhodanese-like domain-containing protein</fullName>
    </submittedName>
</protein>
<dbReference type="Gene3D" id="3.40.250.10">
    <property type="entry name" value="Rhodanese-like domain"/>
    <property type="match status" value="1"/>
</dbReference>
<dbReference type="InterPro" id="IPR001763">
    <property type="entry name" value="Rhodanese-like_dom"/>
</dbReference>
<gene>
    <name evidence="2" type="ORF">ACFOW1_00810</name>
</gene>
<comment type="caution">
    <text evidence="2">The sequence shown here is derived from an EMBL/GenBank/DDBJ whole genome shotgun (WGS) entry which is preliminary data.</text>
</comment>
<dbReference type="SUPFAM" id="SSF52821">
    <property type="entry name" value="Rhodanese/Cell cycle control phosphatase"/>
    <property type="match status" value="1"/>
</dbReference>
<evidence type="ECO:0000259" key="1">
    <source>
        <dbReference type="PROSITE" id="PS50206"/>
    </source>
</evidence>
<dbReference type="PROSITE" id="PS50206">
    <property type="entry name" value="RHODANESE_3"/>
    <property type="match status" value="1"/>
</dbReference>
<dbReference type="PANTHER" id="PTHR43031">
    <property type="entry name" value="FAD-DEPENDENT OXIDOREDUCTASE"/>
    <property type="match status" value="1"/>
</dbReference>
<dbReference type="Pfam" id="PF00581">
    <property type="entry name" value="Rhodanese"/>
    <property type="match status" value="1"/>
</dbReference>
<dbReference type="EMBL" id="JBHSDC010000002">
    <property type="protein sequence ID" value="MFC4230411.1"/>
    <property type="molecule type" value="Genomic_DNA"/>
</dbReference>
<dbReference type="Proteomes" id="UP001595906">
    <property type="component" value="Unassembled WGS sequence"/>
</dbReference>
<sequence>MNFFKQLFGLGTDTNLTELITNGAFLVDVRTASEFASGSVKGAINIPLDTISHQLTKFNNKQHIIVFCQSGMRSSQAATILKQHGYTNVTNGGSWRSVSQHAQ</sequence>
<dbReference type="RefSeq" id="WP_379011552.1">
    <property type="nucleotide sequence ID" value="NZ_JBHSDC010000002.1"/>
</dbReference>
<dbReference type="PANTHER" id="PTHR43031:SF1">
    <property type="entry name" value="PYRIDINE NUCLEOTIDE-DISULPHIDE OXIDOREDUCTASE"/>
    <property type="match status" value="1"/>
</dbReference>
<proteinExistence type="predicted"/>
<name>A0ABV8PUS5_9BACT</name>
<feature type="domain" description="Rhodanese" evidence="1">
    <location>
        <begin position="20"/>
        <end position="103"/>
    </location>
</feature>
<dbReference type="CDD" id="cd00158">
    <property type="entry name" value="RHOD"/>
    <property type="match status" value="1"/>
</dbReference>
<dbReference type="SMART" id="SM00450">
    <property type="entry name" value="RHOD"/>
    <property type="match status" value="1"/>
</dbReference>
<reference evidence="3" key="1">
    <citation type="journal article" date="2019" name="Int. J. Syst. Evol. Microbiol.">
        <title>The Global Catalogue of Microorganisms (GCM) 10K type strain sequencing project: providing services to taxonomists for standard genome sequencing and annotation.</title>
        <authorList>
            <consortium name="The Broad Institute Genomics Platform"/>
            <consortium name="The Broad Institute Genome Sequencing Center for Infectious Disease"/>
            <person name="Wu L."/>
            <person name="Ma J."/>
        </authorList>
    </citation>
    <scope>NUCLEOTIDE SEQUENCE [LARGE SCALE GENOMIC DNA]</scope>
    <source>
        <strain evidence="3">CECT 8010</strain>
    </source>
</reference>
<dbReference type="InterPro" id="IPR036873">
    <property type="entry name" value="Rhodanese-like_dom_sf"/>
</dbReference>
<dbReference type="InterPro" id="IPR050229">
    <property type="entry name" value="GlpE_sulfurtransferase"/>
</dbReference>
<evidence type="ECO:0000313" key="3">
    <source>
        <dbReference type="Proteomes" id="UP001595906"/>
    </source>
</evidence>
<organism evidence="2 3">
    <name type="scientific">Parasediminibacterium paludis</name>
    <dbReference type="NCBI Taxonomy" id="908966"/>
    <lineage>
        <taxon>Bacteria</taxon>
        <taxon>Pseudomonadati</taxon>
        <taxon>Bacteroidota</taxon>
        <taxon>Chitinophagia</taxon>
        <taxon>Chitinophagales</taxon>
        <taxon>Chitinophagaceae</taxon>
        <taxon>Parasediminibacterium</taxon>
    </lineage>
</organism>
<keyword evidence="3" id="KW-1185">Reference proteome</keyword>
<evidence type="ECO:0000313" key="2">
    <source>
        <dbReference type="EMBL" id="MFC4230411.1"/>
    </source>
</evidence>